<reference evidence="2 3" key="1">
    <citation type="submission" date="2011-11" db="EMBL/GenBank/DDBJ databases">
        <title>The Noncontiguous Finished sequence of Saccharomonospora cyanea NA-134.</title>
        <authorList>
            <consortium name="US DOE Joint Genome Institute"/>
            <person name="Lucas S."/>
            <person name="Han J."/>
            <person name="Lapidus A."/>
            <person name="Cheng J.-F."/>
            <person name="Goodwin L."/>
            <person name="Pitluck S."/>
            <person name="Peters L."/>
            <person name="Ovchinnikova G."/>
            <person name="Lu M."/>
            <person name="Detter J.C."/>
            <person name="Han C."/>
            <person name="Tapia R."/>
            <person name="Land M."/>
            <person name="Hauser L."/>
            <person name="Kyrpides N."/>
            <person name="Ivanova N."/>
            <person name="Pagani I."/>
            <person name="Brambilla E.-M."/>
            <person name="Klenk H.-P."/>
            <person name="Woyke T."/>
        </authorList>
    </citation>
    <scope>NUCLEOTIDE SEQUENCE [LARGE SCALE GENOMIC DNA]</scope>
    <source>
        <strain evidence="2 3">NA-134</strain>
    </source>
</reference>
<accession>H5XGK1</accession>
<proteinExistence type="predicted"/>
<gene>
    <name evidence="2" type="ORF">SaccyDRAFT_1641</name>
</gene>
<dbReference type="InterPro" id="IPR029068">
    <property type="entry name" value="Glyas_Bleomycin-R_OHBP_Dase"/>
</dbReference>
<dbReference type="SUPFAM" id="SSF54593">
    <property type="entry name" value="Glyoxalase/Bleomycin resistance protein/Dihydroxybiphenyl dioxygenase"/>
    <property type="match status" value="1"/>
</dbReference>
<dbReference type="Proteomes" id="UP000002791">
    <property type="component" value="Chromosome"/>
</dbReference>
<dbReference type="PROSITE" id="PS51819">
    <property type="entry name" value="VOC"/>
    <property type="match status" value="1"/>
</dbReference>
<dbReference type="STRING" id="882082.SaccyDRAFT_1641"/>
<feature type="domain" description="VOC" evidence="1">
    <location>
        <begin position="2"/>
        <end position="109"/>
    </location>
</feature>
<name>H5XGK1_9PSEU</name>
<evidence type="ECO:0000313" key="2">
    <source>
        <dbReference type="EMBL" id="EHR60540.1"/>
    </source>
</evidence>
<protein>
    <recommendedName>
        <fullName evidence="1">VOC domain-containing protein</fullName>
    </recommendedName>
</protein>
<organism evidence="2 3">
    <name type="scientific">Saccharomonospora cyanea NA-134</name>
    <dbReference type="NCBI Taxonomy" id="882082"/>
    <lineage>
        <taxon>Bacteria</taxon>
        <taxon>Bacillati</taxon>
        <taxon>Actinomycetota</taxon>
        <taxon>Actinomycetes</taxon>
        <taxon>Pseudonocardiales</taxon>
        <taxon>Pseudonocardiaceae</taxon>
        <taxon>Saccharomonospora</taxon>
    </lineage>
</organism>
<dbReference type="Gene3D" id="3.10.180.10">
    <property type="entry name" value="2,3-Dihydroxybiphenyl 1,2-Dioxygenase, domain 1"/>
    <property type="match status" value="1"/>
</dbReference>
<dbReference type="AlphaFoldDB" id="H5XGK1"/>
<dbReference type="eggNOG" id="COG0346">
    <property type="taxonomic scope" value="Bacteria"/>
</dbReference>
<dbReference type="InterPro" id="IPR037523">
    <property type="entry name" value="VOC_core"/>
</dbReference>
<keyword evidence="3" id="KW-1185">Reference proteome</keyword>
<sequence length="115" mass="12352">MTRLYSGVPVTDRAAARDWYAAFFGRPADEVVGGEELWRISDTAWVFVDEIPDRAGHALLTLEVEGLDGILARLAAHDIGHEPVETYANGVRHVTVVDPDGNSLSLAEAPAEPAG</sequence>
<evidence type="ECO:0000313" key="3">
    <source>
        <dbReference type="Proteomes" id="UP000002791"/>
    </source>
</evidence>
<dbReference type="HOGENOM" id="CLU_148021_1_0_11"/>
<evidence type="ECO:0000259" key="1">
    <source>
        <dbReference type="PROSITE" id="PS51819"/>
    </source>
</evidence>
<dbReference type="EMBL" id="CM001440">
    <property type="protein sequence ID" value="EHR60540.1"/>
    <property type="molecule type" value="Genomic_DNA"/>
</dbReference>
<dbReference type="CDD" id="cd06587">
    <property type="entry name" value="VOC"/>
    <property type="match status" value="1"/>
</dbReference>